<gene>
    <name evidence="1" type="ORF">KHW66_06430</name>
</gene>
<dbReference type="EC" id="2.4.-.-" evidence="1"/>
<dbReference type="Gene3D" id="3.90.550.10">
    <property type="entry name" value="Spore Coat Polysaccharide Biosynthesis Protein SpsA, Chain A"/>
    <property type="match status" value="1"/>
</dbReference>
<dbReference type="InterPro" id="IPR029044">
    <property type="entry name" value="Nucleotide-diphossugar_trans"/>
</dbReference>
<dbReference type="AlphaFoldDB" id="A0A943FXY3"/>
<evidence type="ECO:0000313" key="1">
    <source>
        <dbReference type="EMBL" id="MBS5687670.1"/>
    </source>
</evidence>
<protein>
    <submittedName>
        <fullName evidence="1">Glycosyltransferase</fullName>
        <ecNumber evidence="1">2.4.-.-</ecNumber>
    </submittedName>
</protein>
<organism evidence="1 2">
    <name type="scientific">Faecalibacterium prausnitzii</name>
    <dbReference type="NCBI Taxonomy" id="853"/>
    <lineage>
        <taxon>Bacteria</taxon>
        <taxon>Bacillati</taxon>
        <taxon>Bacillota</taxon>
        <taxon>Clostridia</taxon>
        <taxon>Eubacteriales</taxon>
        <taxon>Oscillospiraceae</taxon>
        <taxon>Faecalibacterium</taxon>
    </lineage>
</organism>
<dbReference type="SUPFAM" id="SSF53448">
    <property type="entry name" value="Nucleotide-diphospho-sugar transferases"/>
    <property type="match status" value="1"/>
</dbReference>
<keyword evidence="1" id="KW-0808">Transferase</keyword>
<dbReference type="Proteomes" id="UP000733372">
    <property type="component" value="Unassembled WGS sequence"/>
</dbReference>
<reference evidence="1" key="1">
    <citation type="submission" date="2021-02" db="EMBL/GenBank/DDBJ databases">
        <title>Infant gut strain persistence is associated with maternal origin, phylogeny, and functional potential including surface adhesion and iron acquisition.</title>
        <authorList>
            <person name="Lou Y.C."/>
        </authorList>
    </citation>
    <scope>NUCLEOTIDE SEQUENCE</scope>
    <source>
        <strain evidence="1">L3_101_367G1_dasL3_101_367G1_metabat.metabat.26</strain>
    </source>
</reference>
<dbReference type="EMBL" id="JAGZAM010000011">
    <property type="protein sequence ID" value="MBS5687670.1"/>
    <property type="molecule type" value="Genomic_DNA"/>
</dbReference>
<keyword evidence="1" id="KW-0328">Glycosyltransferase</keyword>
<sequence length="274" mass="32472">MKYAACVVIYNLPKEEIARVKLYAKSFDVVYILDNSNIFDLLSWEDCTNIIYHWNGGNIGLPASFNWVLNKVQGSIDYLCLLDQDSVFTSDNIELLKTHIESNREYITRRVGIVAPYINYDNSSFRREEKEICVPWVITSGSFVNVKLICQNHLRYDEDYFIDRCEVDFCRQLVLKNYKIMLYMGAVLNQKLGDDNGSKHTSHNPIRHYYIFRNRFYYNKKFYSPFKRIFLNVAQTIKHLGHVLWFESDKVTKIKMLTIAYMDYKRGRMGKKTF</sequence>
<accession>A0A943FXY3</accession>
<comment type="caution">
    <text evidence="1">The sequence shown here is derived from an EMBL/GenBank/DDBJ whole genome shotgun (WGS) entry which is preliminary data.</text>
</comment>
<dbReference type="RefSeq" id="WP_270662802.1">
    <property type="nucleotide sequence ID" value="NZ_CP170812.1"/>
</dbReference>
<proteinExistence type="predicted"/>
<evidence type="ECO:0000313" key="2">
    <source>
        <dbReference type="Proteomes" id="UP000733372"/>
    </source>
</evidence>
<name>A0A943FXY3_9FIRM</name>
<dbReference type="GO" id="GO:0016757">
    <property type="term" value="F:glycosyltransferase activity"/>
    <property type="evidence" value="ECO:0007669"/>
    <property type="project" value="UniProtKB-KW"/>
</dbReference>